<sequence length="437" mass="49687">MLFHYLDLSWRSFKRTPMVSVLMVLAIAIGIGVTMTSLSVYYMMSKDPIPSKSKQLHHVQLQTMNDGNTYWSKDDVPFQVTYQDAMNLLHAPLPYERTAMYKSGFSVHLGNDQIKPFKEPTRLTTKDIFQMFDLQFLYGGAWTQQQQDDIAPVVVISKRINDKLFNGENSVGQSLYLDDMRVQVIGIIEDWDMSVKFYDLNNGSFQPSEGIFMPITMGPANEIITWGNTNGWKNESDRTFSDLLVSESLWLQFWVELENAQEKADFEQFLMNYMIQQQSLGRFNREKLTANVFNVMELMEYRGVVKEDNKIMVTLSFMFLAVCVANILSLLLAKFLRRAPEVGVRRALGASKWQVFYQHLVEVSLLGLFGGLLGIVIAQLGLWGVRASNGSYNTIANMDLNMLLAAPTIAIVACIIAGLYPAWLVCRTTPAVYLKTQ</sequence>
<keyword evidence="2" id="KW-1003">Cell membrane</keyword>
<dbReference type="EMBL" id="MKJU01000035">
    <property type="protein sequence ID" value="OHU87162.1"/>
    <property type="molecule type" value="Genomic_DNA"/>
</dbReference>
<dbReference type="Pfam" id="PF02687">
    <property type="entry name" value="FtsX"/>
    <property type="match status" value="1"/>
</dbReference>
<evidence type="ECO:0000256" key="5">
    <source>
        <dbReference type="ARBA" id="ARBA00023136"/>
    </source>
</evidence>
<feature type="transmembrane region" description="Helical" evidence="6">
    <location>
        <begin position="356"/>
        <end position="382"/>
    </location>
</feature>
<gene>
    <name evidence="9" type="ORF">BET10_00685</name>
</gene>
<keyword evidence="3 6" id="KW-0812">Transmembrane</keyword>
<evidence type="ECO:0000313" key="9">
    <source>
        <dbReference type="EMBL" id="OHU87162.1"/>
    </source>
</evidence>
<evidence type="ECO:0000256" key="3">
    <source>
        <dbReference type="ARBA" id="ARBA00022692"/>
    </source>
</evidence>
<feature type="transmembrane region" description="Helical" evidence="6">
    <location>
        <begin position="20"/>
        <end position="44"/>
    </location>
</feature>
<keyword evidence="10" id="KW-1185">Reference proteome</keyword>
<keyword evidence="9" id="KW-0067">ATP-binding</keyword>
<dbReference type="GO" id="GO:0022857">
    <property type="term" value="F:transmembrane transporter activity"/>
    <property type="evidence" value="ECO:0007669"/>
    <property type="project" value="TreeGrafter"/>
</dbReference>
<evidence type="ECO:0000313" key="10">
    <source>
        <dbReference type="Proteomes" id="UP000179786"/>
    </source>
</evidence>
<evidence type="ECO:0000256" key="4">
    <source>
        <dbReference type="ARBA" id="ARBA00022989"/>
    </source>
</evidence>
<proteinExistence type="predicted"/>
<feature type="domain" description="MacB-like periplasmic core" evidence="8">
    <location>
        <begin position="20"/>
        <end position="222"/>
    </location>
</feature>
<dbReference type="Proteomes" id="UP000179786">
    <property type="component" value="Unassembled WGS sequence"/>
</dbReference>
<protein>
    <submittedName>
        <fullName evidence="9">ABC transporter ATP-binding protein</fullName>
    </submittedName>
</protein>
<dbReference type="InterPro" id="IPR025857">
    <property type="entry name" value="MacB_PCD"/>
</dbReference>
<dbReference type="STRING" id="1859457.BET10_00685"/>
<dbReference type="Pfam" id="PF12704">
    <property type="entry name" value="MacB_PCD"/>
    <property type="match status" value="1"/>
</dbReference>
<keyword evidence="9" id="KW-0547">Nucleotide-binding</keyword>
<dbReference type="PANTHER" id="PTHR30572">
    <property type="entry name" value="MEMBRANE COMPONENT OF TRANSPORTER-RELATED"/>
    <property type="match status" value="1"/>
</dbReference>
<dbReference type="InterPro" id="IPR003838">
    <property type="entry name" value="ABC3_permease_C"/>
</dbReference>
<feature type="domain" description="ABC3 transporter permease C-terminal" evidence="7">
    <location>
        <begin position="314"/>
        <end position="430"/>
    </location>
</feature>
<keyword evidence="5 6" id="KW-0472">Membrane</keyword>
<dbReference type="GO" id="GO:0005886">
    <property type="term" value="C:plasma membrane"/>
    <property type="evidence" value="ECO:0007669"/>
    <property type="project" value="UniProtKB-SubCell"/>
</dbReference>
<dbReference type="RefSeq" id="WP_070987678.1">
    <property type="nucleotide sequence ID" value="NZ_MKJU01000035.1"/>
</dbReference>
<feature type="transmembrane region" description="Helical" evidence="6">
    <location>
        <begin position="403"/>
        <end position="423"/>
    </location>
</feature>
<accession>A0A1S1MNE1</accession>
<dbReference type="OrthoDB" id="8735006at2"/>
<dbReference type="AlphaFoldDB" id="A0A1S1MNE1"/>
<evidence type="ECO:0000256" key="1">
    <source>
        <dbReference type="ARBA" id="ARBA00004651"/>
    </source>
</evidence>
<keyword evidence="4 6" id="KW-1133">Transmembrane helix</keyword>
<evidence type="ECO:0000256" key="6">
    <source>
        <dbReference type="SAM" id="Phobius"/>
    </source>
</evidence>
<organism evidence="9 10">
    <name type="scientific">Pseudoalteromonas amylolytica</name>
    <dbReference type="NCBI Taxonomy" id="1859457"/>
    <lineage>
        <taxon>Bacteria</taxon>
        <taxon>Pseudomonadati</taxon>
        <taxon>Pseudomonadota</taxon>
        <taxon>Gammaproteobacteria</taxon>
        <taxon>Alteromonadales</taxon>
        <taxon>Pseudoalteromonadaceae</taxon>
        <taxon>Pseudoalteromonas</taxon>
    </lineage>
</organism>
<dbReference type="PANTHER" id="PTHR30572:SF18">
    <property type="entry name" value="ABC-TYPE MACROLIDE FAMILY EXPORT SYSTEM PERMEASE COMPONENT 2"/>
    <property type="match status" value="1"/>
</dbReference>
<evidence type="ECO:0000256" key="2">
    <source>
        <dbReference type="ARBA" id="ARBA00022475"/>
    </source>
</evidence>
<evidence type="ECO:0000259" key="8">
    <source>
        <dbReference type="Pfam" id="PF12704"/>
    </source>
</evidence>
<dbReference type="GO" id="GO:0005524">
    <property type="term" value="F:ATP binding"/>
    <property type="evidence" value="ECO:0007669"/>
    <property type="project" value="UniProtKB-KW"/>
</dbReference>
<comment type="subcellular location">
    <subcellularLocation>
        <location evidence="1">Cell membrane</location>
        <topology evidence="1">Multi-pass membrane protein</topology>
    </subcellularLocation>
</comment>
<feature type="transmembrane region" description="Helical" evidence="6">
    <location>
        <begin position="311"/>
        <end position="336"/>
    </location>
</feature>
<evidence type="ECO:0000259" key="7">
    <source>
        <dbReference type="Pfam" id="PF02687"/>
    </source>
</evidence>
<name>A0A1S1MNE1_9GAMM</name>
<comment type="caution">
    <text evidence="9">The sequence shown here is derived from an EMBL/GenBank/DDBJ whole genome shotgun (WGS) entry which is preliminary data.</text>
</comment>
<dbReference type="InterPro" id="IPR050250">
    <property type="entry name" value="Macrolide_Exporter_MacB"/>
</dbReference>
<reference evidence="9 10" key="1">
    <citation type="submission" date="2016-09" db="EMBL/GenBank/DDBJ databases">
        <title>Pseudoalteromonas amylolytica sp. nov., isolated from the surface seawater.</title>
        <authorList>
            <person name="Wu Y.-H."/>
            <person name="Cheng H."/>
            <person name="Jin X.-B."/>
            <person name="Wang C.-S."/>
            <person name="Xu X.-W."/>
        </authorList>
    </citation>
    <scope>NUCLEOTIDE SEQUENCE [LARGE SCALE GENOMIC DNA]</scope>
    <source>
        <strain evidence="9 10">JW1</strain>
    </source>
</reference>